<dbReference type="PANTHER" id="PTHR43605">
    <property type="entry name" value="ACYL-COENZYME A SYNTHETASE"/>
    <property type="match status" value="1"/>
</dbReference>
<dbReference type="InterPro" id="IPR000873">
    <property type="entry name" value="AMP-dep_synth/lig_dom"/>
</dbReference>
<accession>A0A6C1KC79</accession>
<keyword evidence="2" id="KW-0436">Ligase</keyword>
<reference evidence="6 7" key="1">
    <citation type="submission" date="2019-05" db="EMBL/GenBank/DDBJ databases">
        <authorList>
            <person name="Zhou X."/>
        </authorList>
    </citation>
    <scope>NUCLEOTIDE SEQUENCE [LARGE SCALE GENOMIC DNA]</scope>
    <source>
        <strain evidence="6 7">DSM 432</strain>
    </source>
</reference>
<comment type="similarity">
    <text evidence="1">Belongs to the ATP-dependent AMP-binding enzyme family.</text>
</comment>
<evidence type="ECO:0000313" key="7">
    <source>
        <dbReference type="Proteomes" id="UP000305131"/>
    </source>
</evidence>
<proteinExistence type="inferred from homology"/>
<dbReference type="Pfam" id="PF09339">
    <property type="entry name" value="HTH_IclR"/>
    <property type="match status" value="1"/>
</dbReference>
<dbReference type="GO" id="GO:0003677">
    <property type="term" value="F:DNA binding"/>
    <property type="evidence" value="ECO:0007669"/>
    <property type="project" value="InterPro"/>
</dbReference>
<organism evidence="6 7">
    <name type="scientific">Xanthobacter autotrophicus</name>
    <dbReference type="NCBI Taxonomy" id="280"/>
    <lineage>
        <taxon>Bacteria</taxon>
        <taxon>Pseudomonadati</taxon>
        <taxon>Pseudomonadota</taxon>
        <taxon>Alphaproteobacteria</taxon>
        <taxon>Hyphomicrobiales</taxon>
        <taxon>Xanthobacteraceae</taxon>
        <taxon>Xanthobacter</taxon>
    </lineage>
</organism>
<dbReference type="GO" id="GO:0006633">
    <property type="term" value="P:fatty acid biosynthetic process"/>
    <property type="evidence" value="ECO:0007669"/>
    <property type="project" value="TreeGrafter"/>
</dbReference>
<protein>
    <submittedName>
        <fullName evidence="6">Acetyl-CoA synthetase</fullName>
    </submittedName>
</protein>
<feature type="domain" description="HTH iclR-type" evidence="5">
    <location>
        <begin position="15"/>
        <end position="78"/>
    </location>
</feature>
<dbReference type="GO" id="GO:0015645">
    <property type="term" value="F:fatty acid ligase activity"/>
    <property type="evidence" value="ECO:0007669"/>
    <property type="project" value="TreeGrafter"/>
</dbReference>
<dbReference type="AlphaFoldDB" id="A0A6C1KC79"/>
<evidence type="ECO:0000259" key="5">
    <source>
        <dbReference type="PROSITE" id="PS51077"/>
    </source>
</evidence>
<name>A0A6C1KC79_XANAU</name>
<dbReference type="GO" id="GO:0006355">
    <property type="term" value="P:regulation of DNA-templated transcription"/>
    <property type="evidence" value="ECO:0007669"/>
    <property type="project" value="InterPro"/>
</dbReference>
<gene>
    <name evidence="6" type="ORF">FBQ73_17505</name>
</gene>
<evidence type="ECO:0000256" key="3">
    <source>
        <dbReference type="ARBA" id="ARBA00022741"/>
    </source>
</evidence>
<evidence type="ECO:0000256" key="2">
    <source>
        <dbReference type="ARBA" id="ARBA00022598"/>
    </source>
</evidence>
<dbReference type="Proteomes" id="UP000305131">
    <property type="component" value="Unassembled WGS sequence"/>
</dbReference>
<keyword evidence="4" id="KW-0067">ATP-binding</keyword>
<dbReference type="GO" id="GO:0004321">
    <property type="term" value="F:fatty-acyl-CoA synthase activity"/>
    <property type="evidence" value="ECO:0007669"/>
    <property type="project" value="TreeGrafter"/>
</dbReference>
<dbReference type="InterPro" id="IPR051087">
    <property type="entry name" value="Mitochondrial_ACSM"/>
</dbReference>
<dbReference type="GO" id="GO:0006637">
    <property type="term" value="P:acyl-CoA metabolic process"/>
    <property type="evidence" value="ECO:0007669"/>
    <property type="project" value="TreeGrafter"/>
</dbReference>
<dbReference type="Pfam" id="PF00501">
    <property type="entry name" value="AMP-binding"/>
    <property type="match status" value="1"/>
</dbReference>
<dbReference type="OrthoDB" id="8438735at2"/>
<evidence type="ECO:0000256" key="4">
    <source>
        <dbReference type="ARBA" id="ARBA00022840"/>
    </source>
</evidence>
<evidence type="ECO:0000313" key="6">
    <source>
        <dbReference type="EMBL" id="TLX41898.1"/>
    </source>
</evidence>
<dbReference type="PANTHER" id="PTHR43605:SF10">
    <property type="entry name" value="ACYL-COA SYNTHETASE MEDIUM CHAIN FAMILY MEMBER 3"/>
    <property type="match status" value="1"/>
</dbReference>
<dbReference type="SUPFAM" id="SSF56801">
    <property type="entry name" value="Acetyl-CoA synthetase-like"/>
    <property type="match status" value="1"/>
</dbReference>
<dbReference type="InterPro" id="IPR005471">
    <property type="entry name" value="Tscrpt_reg_IclR_N"/>
</dbReference>
<evidence type="ECO:0000256" key="1">
    <source>
        <dbReference type="ARBA" id="ARBA00006432"/>
    </source>
</evidence>
<dbReference type="PROSITE" id="PS51077">
    <property type="entry name" value="HTH_ICLR"/>
    <property type="match status" value="1"/>
</dbReference>
<comment type="caution">
    <text evidence="6">The sequence shown here is derived from an EMBL/GenBank/DDBJ whole genome shotgun (WGS) entry which is preliminary data.</text>
</comment>
<dbReference type="Gene3D" id="1.10.10.10">
    <property type="entry name" value="Winged helix-like DNA-binding domain superfamily/Winged helix DNA-binding domain"/>
    <property type="match status" value="1"/>
</dbReference>
<keyword evidence="3" id="KW-0547">Nucleotide-binding</keyword>
<dbReference type="SMART" id="SM00346">
    <property type="entry name" value="HTH_ICLR"/>
    <property type="match status" value="1"/>
</dbReference>
<dbReference type="EMBL" id="VAUP01000035">
    <property type="protein sequence ID" value="TLX41898.1"/>
    <property type="molecule type" value="Genomic_DNA"/>
</dbReference>
<sequence>MTASLDPDSTSPKGAQSLSRAVAVLRAVADAPSHGARLADLMASTGLAKPTTHRLAATLVHEGLLAYDPATRLYTLGAFCLSLGRRAGTRPAETATEPDAASVPSLYQRPEYRGDAIPLAHLLCDRHLPGKRSHPAMIHESVSGQTSELSFGRLADYSSRFARVLATIGIRKGDCVAVMLPKGVELIIAALAIWRVGAVYMPLFSTYSASAVNARLDSSGVKAIVADRVLVERARKYIKPSTPVFLVEGDHINRIEGRVTQFWSSIYEAEPLAEAATYAADDPFLMTYSTKTVEPRYGLFTPVRALAAIEQYMRLGLDVRDEDVFWNMTDQGWEYGIFYGLVGPLLIGSSILFCDGPYDVSQGYRVLSKFRVTNLTAAPSQIKAWWRGDPTTASHQLALRVVTVGGEPLPRDIIAWVTQKLGVPLINQYGHRETGMIIGMKHDPQDPRSLNRVSVGQVAPGFSLVVLDDNGAELGVGTEGILAIHVPRSPLFWFRAYRKDEAATKARFRFGSAYYIIGDTGHMDADGCVHYSGQASHAISMHKD</sequence>
<dbReference type="SUPFAM" id="SSF46785">
    <property type="entry name" value="Winged helix' DNA-binding domain"/>
    <property type="match status" value="1"/>
</dbReference>
<dbReference type="InterPro" id="IPR036388">
    <property type="entry name" value="WH-like_DNA-bd_sf"/>
</dbReference>
<dbReference type="InterPro" id="IPR042099">
    <property type="entry name" value="ANL_N_sf"/>
</dbReference>
<dbReference type="InterPro" id="IPR036390">
    <property type="entry name" value="WH_DNA-bd_sf"/>
</dbReference>
<dbReference type="Gene3D" id="3.40.50.12780">
    <property type="entry name" value="N-terminal domain of ligase-like"/>
    <property type="match status" value="1"/>
</dbReference>
<dbReference type="GO" id="GO:0005524">
    <property type="term" value="F:ATP binding"/>
    <property type="evidence" value="ECO:0007669"/>
    <property type="project" value="UniProtKB-KW"/>
</dbReference>